<accession>A0A2S6MV73</accession>
<reference evidence="4 5" key="1">
    <citation type="journal article" date="2018" name="Arch. Microbiol.">
        <title>New insights into the metabolic potential of the phototrophic purple bacterium Rhodopila globiformis DSM 161(T) from its draft genome sequence and evidence for a vanadium-dependent nitrogenase.</title>
        <authorList>
            <person name="Imhoff J.F."/>
            <person name="Rahn T."/>
            <person name="Kunzel S."/>
            <person name="Neulinger S.C."/>
        </authorList>
    </citation>
    <scope>NUCLEOTIDE SEQUENCE [LARGE SCALE GENOMIC DNA]</scope>
    <source>
        <strain evidence="4 5">DSM 161</strain>
    </source>
</reference>
<evidence type="ECO:0000259" key="3">
    <source>
        <dbReference type="PROSITE" id="PS01031"/>
    </source>
</evidence>
<sequence>MPRNAYDILWAEAVSTLARIDRLHRDFFHPDPAGWEPPVDVLETRDELIIIAALPGVHASEVEIAMHDGSLAIVGVRRLPACLQRARVHRLELPHGRFERRVPIPPGRYELTRRDLEDGLLMLTLRRHV</sequence>
<evidence type="ECO:0000313" key="4">
    <source>
        <dbReference type="EMBL" id="PPQ26249.1"/>
    </source>
</evidence>
<evidence type="ECO:0000313" key="5">
    <source>
        <dbReference type="Proteomes" id="UP000239724"/>
    </source>
</evidence>
<evidence type="ECO:0000256" key="2">
    <source>
        <dbReference type="RuleBase" id="RU003616"/>
    </source>
</evidence>
<evidence type="ECO:0000256" key="1">
    <source>
        <dbReference type="PROSITE-ProRule" id="PRU00285"/>
    </source>
</evidence>
<keyword evidence="5" id="KW-1185">Reference proteome</keyword>
<dbReference type="AlphaFoldDB" id="A0A2S6MV73"/>
<dbReference type="SUPFAM" id="SSF49764">
    <property type="entry name" value="HSP20-like chaperones"/>
    <property type="match status" value="1"/>
</dbReference>
<proteinExistence type="inferred from homology"/>
<comment type="caution">
    <text evidence="4">The sequence shown here is derived from an EMBL/GenBank/DDBJ whole genome shotgun (WGS) entry which is preliminary data.</text>
</comment>
<protein>
    <recommendedName>
        <fullName evidence="3">SHSP domain-containing protein</fullName>
    </recommendedName>
</protein>
<dbReference type="EMBL" id="NHRY01000272">
    <property type="protein sequence ID" value="PPQ26249.1"/>
    <property type="molecule type" value="Genomic_DNA"/>
</dbReference>
<name>A0A2S6MV73_RHOGL</name>
<dbReference type="Pfam" id="PF00011">
    <property type="entry name" value="HSP20"/>
    <property type="match status" value="1"/>
</dbReference>
<dbReference type="InterPro" id="IPR008978">
    <property type="entry name" value="HSP20-like_chaperone"/>
</dbReference>
<dbReference type="PROSITE" id="PS01031">
    <property type="entry name" value="SHSP"/>
    <property type="match status" value="1"/>
</dbReference>
<feature type="domain" description="SHSP" evidence="3">
    <location>
        <begin position="30"/>
        <end position="129"/>
    </location>
</feature>
<dbReference type="InterPro" id="IPR002068">
    <property type="entry name" value="A-crystallin/Hsp20_dom"/>
</dbReference>
<gene>
    <name evidence="4" type="ORF">CCS01_30490</name>
</gene>
<dbReference type="OrthoDB" id="9792695at2"/>
<organism evidence="4 5">
    <name type="scientific">Rhodopila globiformis</name>
    <name type="common">Rhodopseudomonas globiformis</name>
    <dbReference type="NCBI Taxonomy" id="1071"/>
    <lineage>
        <taxon>Bacteria</taxon>
        <taxon>Pseudomonadati</taxon>
        <taxon>Pseudomonadota</taxon>
        <taxon>Alphaproteobacteria</taxon>
        <taxon>Acetobacterales</taxon>
        <taxon>Acetobacteraceae</taxon>
        <taxon>Rhodopila</taxon>
    </lineage>
</organism>
<dbReference type="Gene3D" id="2.60.40.790">
    <property type="match status" value="1"/>
</dbReference>
<dbReference type="Proteomes" id="UP000239724">
    <property type="component" value="Unassembled WGS sequence"/>
</dbReference>
<dbReference type="CDD" id="cd00298">
    <property type="entry name" value="ACD_sHsps_p23-like"/>
    <property type="match status" value="1"/>
</dbReference>
<comment type="similarity">
    <text evidence="1 2">Belongs to the small heat shock protein (HSP20) family.</text>
</comment>